<evidence type="ECO:0000256" key="11">
    <source>
        <dbReference type="SAM" id="SignalP"/>
    </source>
</evidence>
<feature type="signal peptide" evidence="11">
    <location>
        <begin position="1"/>
        <end position="25"/>
    </location>
</feature>
<keyword evidence="8 10" id="KW-0325">Glycoprotein</keyword>
<proteinExistence type="inferred from homology"/>
<dbReference type="PANTHER" id="PTHR10504:SF84">
    <property type="entry name" value="BACTERICIDAL PERMEABILITY-INCREASING PROTEIN"/>
    <property type="match status" value="1"/>
</dbReference>
<dbReference type="Pfam" id="PF01273">
    <property type="entry name" value="LBP_BPI_CETP"/>
    <property type="match status" value="1"/>
</dbReference>
<feature type="non-terminal residue" evidence="13">
    <location>
        <position position="1"/>
    </location>
</feature>
<dbReference type="Gene3D" id="3.15.20.10">
    <property type="entry name" value="Bactericidal permeability-increasing protein, domain 2"/>
    <property type="match status" value="1"/>
</dbReference>
<dbReference type="InterPro" id="IPR032942">
    <property type="entry name" value="BPI/LBP/Plunc"/>
</dbReference>
<evidence type="ECO:0000256" key="10">
    <source>
        <dbReference type="RuleBase" id="RU369039"/>
    </source>
</evidence>
<protein>
    <recommendedName>
        <fullName evidence="2 10">Bactericidal permeability-increasing protein</fullName>
        <shortName evidence="10">BPI</shortName>
    </recommendedName>
</protein>
<comment type="subunit">
    <text evidence="9 10">Monomer. Homodimer; disulfide-linked.</text>
</comment>
<keyword evidence="14" id="KW-1185">Reference proteome</keyword>
<sequence length="308" mass="33592">MFQGSHATLLPLLMALCCLGLWSEGANPGFMGRITGKGLDYARQEGVAVLQQKLAGLTLPDFSGSFRVQHLGNVDYRFHSLRIGTFQLPSSSIVPLPGMGLKVSITNAFATLSGEWQVKKRRWFKDHGSFDLKVEGISILVGLKLGTDGTGRLTAATSDCGAHISDVSIHISGRLRWLYNLFRGKIESGLRRTLEGKICGEVTDAISSRLEPFLQTLPVTANIDKIAGIDYSLVNPPVATNDSVDLALKGEFFSMTHRSAAPFPPPALNFPVDHDRMLYFGVSTYFFNTAGNVYFSAGAMTFYVTDNM</sequence>
<keyword evidence="4 10" id="KW-0399">Innate immunity</keyword>
<dbReference type="AlphaFoldDB" id="A0A9Q1B3H4"/>
<comment type="function">
    <text evidence="10">The cytotoxic action of BPI is limited to many species of Gram-negative bacteria; this specificity may be explained by a strong affinity of the very basic N-terminal half for the negatively charged lipopolysaccharides that are unique to the Gram-negative bacterial outer envelope.</text>
</comment>
<evidence type="ECO:0000256" key="7">
    <source>
        <dbReference type="ARBA" id="ARBA00023157"/>
    </source>
</evidence>
<dbReference type="GO" id="GO:0001530">
    <property type="term" value="F:lipopolysaccharide binding"/>
    <property type="evidence" value="ECO:0007669"/>
    <property type="project" value="TreeGrafter"/>
</dbReference>
<evidence type="ECO:0000313" key="14">
    <source>
        <dbReference type="Proteomes" id="UP001142489"/>
    </source>
</evidence>
<accession>A0A9Q1B3H4</accession>
<dbReference type="FunFam" id="3.15.10.10:FF:000001">
    <property type="entry name" value="phospholipid transfer protein-like"/>
    <property type="match status" value="1"/>
</dbReference>
<comment type="domain">
    <text evidence="10">The N- and C-terminal barrels adopt an identical fold despite having only 13% of conserved residues.</text>
</comment>
<evidence type="ECO:0000256" key="9">
    <source>
        <dbReference type="ARBA" id="ARBA00025943"/>
    </source>
</evidence>
<dbReference type="GO" id="GO:0045087">
    <property type="term" value="P:innate immune response"/>
    <property type="evidence" value="ECO:0007669"/>
    <property type="project" value="UniProtKB-UniRule"/>
</dbReference>
<keyword evidence="10 11" id="KW-0732">Signal</keyword>
<dbReference type="Proteomes" id="UP001142489">
    <property type="component" value="Unassembled WGS sequence"/>
</dbReference>
<dbReference type="EMBL" id="JAPFRF010000005">
    <property type="protein sequence ID" value="KAJ7332264.1"/>
    <property type="molecule type" value="Genomic_DNA"/>
</dbReference>
<name>A0A9Q1B3H4_9SAUR</name>
<evidence type="ECO:0000259" key="12">
    <source>
        <dbReference type="SMART" id="SM00328"/>
    </source>
</evidence>
<feature type="domain" description="Lipid-binding serum glycoprotein N-terminal" evidence="12">
    <location>
        <begin position="33"/>
        <end position="257"/>
    </location>
</feature>
<organism evidence="13 14">
    <name type="scientific">Phrynocephalus forsythii</name>
    <dbReference type="NCBI Taxonomy" id="171643"/>
    <lineage>
        <taxon>Eukaryota</taxon>
        <taxon>Metazoa</taxon>
        <taxon>Chordata</taxon>
        <taxon>Craniata</taxon>
        <taxon>Vertebrata</taxon>
        <taxon>Euteleostomi</taxon>
        <taxon>Lepidosauria</taxon>
        <taxon>Squamata</taxon>
        <taxon>Bifurcata</taxon>
        <taxon>Unidentata</taxon>
        <taxon>Episquamata</taxon>
        <taxon>Toxicofera</taxon>
        <taxon>Iguania</taxon>
        <taxon>Acrodonta</taxon>
        <taxon>Agamidae</taxon>
        <taxon>Agaminae</taxon>
        <taxon>Phrynocephalus</taxon>
    </lineage>
</organism>
<dbReference type="Pfam" id="PF02886">
    <property type="entry name" value="LBP_BPI_CETP_C"/>
    <property type="match status" value="1"/>
</dbReference>
<evidence type="ECO:0000256" key="2">
    <source>
        <dbReference type="ARBA" id="ARBA00017827"/>
    </source>
</evidence>
<keyword evidence="3 10" id="KW-0929">Antimicrobial</keyword>
<evidence type="ECO:0000313" key="13">
    <source>
        <dbReference type="EMBL" id="KAJ7332264.1"/>
    </source>
</evidence>
<comment type="similarity">
    <text evidence="1">Belongs to the BPI/LBP/Plunc superfamily. BPI/LBP family.</text>
</comment>
<keyword evidence="7 10" id="KW-1015">Disulfide bond</keyword>
<dbReference type="OrthoDB" id="10255543at2759"/>
<dbReference type="SMART" id="SM00328">
    <property type="entry name" value="BPI1"/>
    <property type="match status" value="1"/>
</dbReference>
<evidence type="ECO:0000256" key="4">
    <source>
        <dbReference type="ARBA" id="ARBA00022588"/>
    </source>
</evidence>
<dbReference type="GO" id="GO:0005615">
    <property type="term" value="C:extracellular space"/>
    <property type="evidence" value="ECO:0007669"/>
    <property type="project" value="UniProtKB-UniRule"/>
</dbReference>
<evidence type="ECO:0000256" key="3">
    <source>
        <dbReference type="ARBA" id="ARBA00022529"/>
    </source>
</evidence>
<dbReference type="Gene3D" id="3.15.10.10">
    <property type="entry name" value="Bactericidal permeability-increasing protein, domain 1"/>
    <property type="match status" value="1"/>
</dbReference>
<dbReference type="InterPro" id="IPR001124">
    <property type="entry name" value="Lipid-bd_serum_glycop_C"/>
</dbReference>
<evidence type="ECO:0000256" key="5">
    <source>
        <dbReference type="ARBA" id="ARBA00022859"/>
    </source>
</evidence>
<feature type="chain" id="PRO_5040347859" description="Bactericidal permeability-increasing protein" evidence="11">
    <location>
        <begin position="26"/>
        <end position="308"/>
    </location>
</feature>
<dbReference type="PANTHER" id="PTHR10504">
    <property type="entry name" value="BACTERICIDAL PERMEABILITY-INCREASING BPI PROTEIN-RELATED"/>
    <property type="match status" value="1"/>
</dbReference>
<comment type="caution">
    <text evidence="13">The sequence shown here is derived from an EMBL/GenBank/DDBJ whole genome shotgun (WGS) entry which is preliminary data.</text>
</comment>
<dbReference type="CDD" id="cd00025">
    <property type="entry name" value="BPI1"/>
    <property type="match status" value="1"/>
</dbReference>
<reference evidence="13" key="1">
    <citation type="journal article" date="2023" name="DNA Res.">
        <title>Chromosome-level genome assembly of Phrynocephalus forsythii using third-generation DNA sequencing and Hi-C analysis.</title>
        <authorList>
            <person name="Qi Y."/>
            <person name="Zhao W."/>
            <person name="Zhao Y."/>
            <person name="Niu C."/>
            <person name="Cao S."/>
            <person name="Zhang Y."/>
        </authorList>
    </citation>
    <scope>NUCLEOTIDE SEQUENCE</scope>
    <source>
        <tissue evidence="13">Muscle</tissue>
    </source>
</reference>
<evidence type="ECO:0000256" key="6">
    <source>
        <dbReference type="ARBA" id="ARBA00023022"/>
    </source>
</evidence>
<keyword evidence="5 10" id="KW-0391">Immunity</keyword>
<dbReference type="GO" id="GO:0050829">
    <property type="term" value="P:defense response to Gram-negative bacterium"/>
    <property type="evidence" value="ECO:0007669"/>
    <property type="project" value="UniProtKB-UniRule"/>
</dbReference>
<comment type="subcellular location">
    <subcellularLocation>
        <location evidence="10">Secreted</location>
    </subcellularLocation>
</comment>
<comment type="domain">
    <text evidence="10">The N-terminal region may be exposed to the interior of the granule, whereas the C-terminal portion may be embedded in the membrane. During phagocytosis and degranulation, proteases may be released and activated and cleave BPI at the junction of the N- and C-terminal portions of the molecule, providing controlled release of the N-terminal antibacterial fragment when bacteria are ingested.</text>
</comment>
<dbReference type="InterPro" id="IPR017943">
    <property type="entry name" value="Bactericidal_perm-incr_a/b_dom"/>
</dbReference>
<evidence type="ECO:0000256" key="1">
    <source>
        <dbReference type="ARBA" id="ARBA00007292"/>
    </source>
</evidence>
<evidence type="ECO:0000256" key="8">
    <source>
        <dbReference type="ARBA" id="ARBA00023180"/>
    </source>
</evidence>
<dbReference type="SUPFAM" id="SSF55394">
    <property type="entry name" value="Bactericidal permeability-increasing protein, BPI"/>
    <property type="match status" value="2"/>
</dbReference>
<keyword evidence="6 10" id="KW-0044">Antibiotic</keyword>
<gene>
    <name evidence="13" type="ORF">JRQ81_014444</name>
</gene>
<keyword evidence="10" id="KW-0964">Secreted</keyword>
<dbReference type="GO" id="GO:0031663">
    <property type="term" value="P:lipopolysaccharide-mediated signaling pathway"/>
    <property type="evidence" value="ECO:0007669"/>
    <property type="project" value="TreeGrafter"/>
</dbReference>
<dbReference type="InterPro" id="IPR017942">
    <property type="entry name" value="Lipid-bd_serum_glycop_N"/>
</dbReference>